<gene>
    <name evidence="1" type="ORF">WOLCODRAFT_21536</name>
</gene>
<accession>A0A2H3JPE4</accession>
<reference evidence="1 2" key="1">
    <citation type="journal article" date="2012" name="Science">
        <title>The Paleozoic origin of enzymatic lignin decomposition reconstructed from 31 fungal genomes.</title>
        <authorList>
            <person name="Floudas D."/>
            <person name="Binder M."/>
            <person name="Riley R."/>
            <person name="Barry K."/>
            <person name="Blanchette R.A."/>
            <person name="Henrissat B."/>
            <person name="Martinez A.T."/>
            <person name="Otillar R."/>
            <person name="Spatafora J.W."/>
            <person name="Yadav J.S."/>
            <person name="Aerts A."/>
            <person name="Benoit I."/>
            <person name="Boyd A."/>
            <person name="Carlson A."/>
            <person name="Copeland A."/>
            <person name="Coutinho P.M."/>
            <person name="de Vries R.P."/>
            <person name="Ferreira P."/>
            <person name="Findley K."/>
            <person name="Foster B."/>
            <person name="Gaskell J."/>
            <person name="Glotzer D."/>
            <person name="Gorecki P."/>
            <person name="Heitman J."/>
            <person name="Hesse C."/>
            <person name="Hori C."/>
            <person name="Igarashi K."/>
            <person name="Jurgens J.A."/>
            <person name="Kallen N."/>
            <person name="Kersten P."/>
            <person name="Kohler A."/>
            <person name="Kuees U."/>
            <person name="Kumar T.K.A."/>
            <person name="Kuo A."/>
            <person name="LaButti K."/>
            <person name="Larrondo L.F."/>
            <person name="Lindquist E."/>
            <person name="Ling A."/>
            <person name="Lombard V."/>
            <person name="Lucas S."/>
            <person name="Lundell T."/>
            <person name="Martin R."/>
            <person name="McLaughlin D.J."/>
            <person name="Morgenstern I."/>
            <person name="Morin E."/>
            <person name="Murat C."/>
            <person name="Nagy L.G."/>
            <person name="Nolan M."/>
            <person name="Ohm R.A."/>
            <person name="Patyshakuliyeva A."/>
            <person name="Rokas A."/>
            <person name="Ruiz-Duenas F.J."/>
            <person name="Sabat G."/>
            <person name="Salamov A."/>
            <person name="Samejima M."/>
            <person name="Schmutz J."/>
            <person name="Slot J.C."/>
            <person name="St John F."/>
            <person name="Stenlid J."/>
            <person name="Sun H."/>
            <person name="Sun S."/>
            <person name="Syed K."/>
            <person name="Tsang A."/>
            <person name="Wiebenga A."/>
            <person name="Young D."/>
            <person name="Pisabarro A."/>
            <person name="Eastwood D.C."/>
            <person name="Martin F."/>
            <person name="Cullen D."/>
            <person name="Grigoriev I.V."/>
            <person name="Hibbett D.S."/>
        </authorList>
    </citation>
    <scope>NUCLEOTIDE SEQUENCE [LARGE SCALE GENOMIC DNA]</scope>
    <source>
        <strain evidence="1 2">MD-104</strain>
    </source>
</reference>
<name>A0A2H3JPE4_WOLCO</name>
<sequence length="360" mass="41679">MSARNMQWSCGSGRDWGVYEQHNFPSEETVFSPIAAADEVLMGDEFLERFARPHPNDQKNPESVFQTLSRIVGGRVYRPGGTSWIPWDRWFERTKHNSRSLLVLGHVMLDFLLRCKPTQDQNARKTSISEGSEELQRHIEPCKDCLLNAIPRTHLDVYQRLIEPITNRGTSQKVRAGMAKALWLYSDRFTINIIYVRRLMNCVPAIEVDARTLRYICESTLDLSSRLPKSDADRIYDGYEAVISSAFERIAKRPGWDSFWRLLRSFASFEDGRVAARVVTADILERWKELAASCDDSEYKGYIVWRFERLRALAGIPAPRVDIGEQETEMDALMREKRELVAARLPTWVAERDRYHDAEQ</sequence>
<keyword evidence="2" id="KW-1185">Reference proteome</keyword>
<proteinExistence type="predicted"/>
<dbReference type="Proteomes" id="UP000218811">
    <property type="component" value="Unassembled WGS sequence"/>
</dbReference>
<dbReference type="AlphaFoldDB" id="A0A2H3JPE4"/>
<evidence type="ECO:0000313" key="2">
    <source>
        <dbReference type="Proteomes" id="UP000218811"/>
    </source>
</evidence>
<protein>
    <submittedName>
        <fullName evidence="1">Uncharacterized protein</fullName>
    </submittedName>
</protein>
<dbReference type="EMBL" id="KB468020">
    <property type="protein sequence ID" value="PCH39598.1"/>
    <property type="molecule type" value="Genomic_DNA"/>
</dbReference>
<organism evidence="1 2">
    <name type="scientific">Wolfiporia cocos (strain MD-104)</name>
    <name type="common">Brown rot fungus</name>
    <dbReference type="NCBI Taxonomy" id="742152"/>
    <lineage>
        <taxon>Eukaryota</taxon>
        <taxon>Fungi</taxon>
        <taxon>Dikarya</taxon>
        <taxon>Basidiomycota</taxon>
        <taxon>Agaricomycotina</taxon>
        <taxon>Agaricomycetes</taxon>
        <taxon>Polyporales</taxon>
        <taxon>Phaeolaceae</taxon>
        <taxon>Wolfiporia</taxon>
    </lineage>
</organism>
<evidence type="ECO:0000313" key="1">
    <source>
        <dbReference type="EMBL" id="PCH39598.1"/>
    </source>
</evidence>